<feature type="transmembrane region" description="Helical" evidence="8">
    <location>
        <begin position="300"/>
        <end position="319"/>
    </location>
</feature>
<accession>A0A383RKN4</accession>
<feature type="domain" description="ABC transmembrane type-2" evidence="9">
    <location>
        <begin position="152"/>
        <end position="376"/>
    </location>
</feature>
<dbReference type="InterPro" id="IPR047817">
    <property type="entry name" value="ABC2_TM_bact-type"/>
</dbReference>
<feature type="transmembrane region" description="Helical" evidence="8">
    <location>
        <begin position="351"/>
        <end position="371"/>
    </location>
</feature>
<keyword evidence="7 8" id="KW-0472">Membrane</keyword>
<dbReference type="PANTHER" id="PTHR30294">
    <property type="entry name" value="MEMBRANE COMPONENT OF ABC TRANSPORTER YHHJ-RELATED"/>
    <property type="match status" value="1"/>
</dbReference>
<dbReference type="Pfam" id="PF12698">
    <property type="entry name" value="ABC2_membrane_3"/>
    <property type="match status" value="1"/>
</dbReference>
<gene>
    <name evidence="10" type="ORF">PBLR_15292</name>
</gene>
<comment type="subcellular location">
    <subcellularLocation>
        <location evidence="1 8">Cell membrane</location>
        <topology evidence="1 8">Multi-pass membrane protein</topology>
    </subcellularLocation>
</comment>
<feature type="transmembrane region" description="Helical" evidence="8">
    <location>
        <begin position="268"/>
        <end position="288"/>
    </location>
</feature>
<dbReference type="GO" id="GO:0043190">
    <property type="term" value="C:ATP-binding cassette (ABC) transporter complex"/>
    <property type="evidence" value="ECO:0007669"/>
    <property type="project" value="InterPro"/>
</dbReference>
<keyword evidence="6 8" id="KW-1133">Transmembrane helix</keyword>
<keyword evidence="3 8" id="KW-0813">Transport</keyword>
<dbReference type="InterPro" id="IPR051449">
    <property type="entry name" value="ABC-2_transporter_component"/>
</dbReference>
<dbReference type="PANTHER" id="PTHR30294:SF45">
    <property type="entry name" value="LINEARMYCIN RESISTANCE PERMEASE PROTEIN LNRN"/>
    <property type="match status" value="1"/>
</dbReference>
<comment type="similarity">
    <text evidence="2 8">Belongs to the ABC-2 integral membrane protein family.</text>
</comment>
<keyword evidence="4 8" id="KW-1003">Cell membrane</keyword>
<organism evidence="10 11">
    <name type="scientific">Paenibacillus alvei</name>
    <name type="common">Bacillus alvei</name>
    <dbReference type="NCBI Taxonomy" id="44250"/>
    <lineage>
        <taxon>Bacteria</taxon>
        <taxon>Bacillati</taxon>
        <taxon>Bacillota</taxon>
        <taxon>Bacilli</taxon>
        <taxon>Bacillales</taxon>
        <taxon>Paenibacillaceae</taxon>
        <taxon>Paenibacillus</taxon>
    </lineage>
</organism>
<dbReference type="EMBL" id="LS992241">
    <property type="protein sequence ID" value="SYX86866.1"/>
    <property type="molecule type" value="Genomic_DNA"/>
</dbReference>
<evidence type="ECO:0000256" key="5">
    <source>
        <dbReference type="ARBA" id="ARBA00022692"/>
    </source>
</evidence>
<feature type="transmembrane region" description="Helical" evidence="8">
    <location>
        <begin position="21"/>
        <end position="41"/>
    </location>
</feature>
<name>A0A383RKN4_PAEAL</name>
<evidence type="ECO:0000256" key="7">
    <source>
        <dbReference type="ARBA" id="ARBA00023136"/>
    </source>
</evidence>
<reference evidence="11" key="1">
    <citation type="submission" date="2018-08" db="EMBL/GenBank/DDBJ databases">
        <authorList>
            <person name="Chevrot R."/>
        </authorList>
    </citation>
    <scope>NUCLEOTIDE SEQUENCE [LARGE SCALE GENOMIC DNA]</scope>
</reference>
<dbReference type="InterPro" id="IPR013525">
    <property type="entry name" value="ABC2_TM"/>
</dbReference>
<evidence type="ECO:0000256" key="8">
    <source>
        <dbReference type="RuleBase" id="RU361157"/>
    </source>
</evidence>
<evidence type="ECO:0000256" key="4">
    <source>
        <dbReference type="ARBA" id="ARBA00022475"/>
    </source>
</evidence>
<keyword evidence="5 8" id="KW-0812">Transmembrane</keyword>
<dbReference type="AlphaFoldDB" id="A0A383RKN4"/>
<protein>
    <recommendedName>
        <fullName evidence="8">Transport permease protein</fullName>
    </recommendedName>
</protein>
<dbReference type="PRINTS" id="PR00164">
    <property type="entry name" value="ABC2TRNSPORT"/>
</dbReference>
<evidence type="ECO:0000256" key="3">
    <source>
        <dbReference type="ARBA" id="ARBA00022448"/>
    </source>
</evidence>
<evidence type="ECO:0000256" key="2">
    <source>
        <dbReference type="ARBA" id="ARBA00007783"/>
    </source>
</evidence>
<dbReference type="Proteomes" id="UP000304148">
    <property type="component" value="Chromosome"/>
</dbReference>
<feature type="transmembrane region" description="Helical" evidence="8">
    <location>
        <begin position="189"/>
        <end position="208"/>
    </location>
</feature>
<sequence>MWSEIWFLATKTLIATFRKRSALLIYFGLPIIGILGSILLYGQQGQTQLRVGVVNDDQGQQIAADTIGFVQRLDHVQIVNVTASELKEQLAASKLDSGLIIDSGYSESVLNGNPGHISIESVKGAQVTAYMKSMLHGYIDNVAAMVKISGGDQAKFRQLYDTYHSSDFKLTFQSVNDTSVTKAMSFQSIGFLLLFMMNSATGLSELILKNRENRTYYRILSSPINARTYVLANVLVNIIVMIAQIIVALFFMRVVFNLDPGISMGEMLLILTLFALVSVSVSLVIVAFSKNSAMAGALQNLIVTPTCLLAGCFFPRSIMPEMLRRISDFMPQSWALQSIDKLQSGEAMGNIWFHLTILFAFAVVFFLIATYKFGRNNDTRNFV</sequence>
<dbReference type="GO" id="GO:0140359">
    <property type="term" value="F:ABC-type transporter activity"/>
    <property type="evidence" value="ECO:0007669"/>
    <property type="project" value="InterPro"/>
</dbReference>
<evidence type="ECO:0000256" key="1">
    <source>
        <dbReference type="ARBA" id="ARBA00004651"/>
    </source>
</evidence>
<proteinExistence type="inferred from homology"/>
<dbReference type="Gene3D" id="3.40.1710.10">
    <property type="entry name" value="abc type-2 transporter like domain"/>
    <property type="match status" value="1"/>
</dbReference>
<feature type="transmembrane region" description="Helical" evidence="8">
    <location>
        <begin position="229"/>
        <end position="256"/>
    </location>
</feature>
<dbReference type="InterPro" id="IPR000412">
    <property type="entry name" value="ABC_2_transport"/>
</dbReference>
<evidence type="ECO:0000256" key="6">
    <source>
        <dbReference type="ARBA" id="ARBA00022989"/>
    </source>
</evidence>
<evidence type="ECO:0000313" key="10">
    <source>
        <dbReference type="EMBL" id="SYX86866.1"/>
    </source>
</evidence>
<dbReference type="PROSITE" id="PS51012">
    <property type="entry name" value="ABC_TM2"/>
    <property type="match status" value="1"/>
</dbReference>
<evidence type="ECO:0000313" key="11">
    <source>
        <dbReference type="Proteomes" id="UP000304148"/>
    </source>
</evidence>
<evidence type="ECO:0000259" key="9">
    <source>
        <dbReference type="PROSITE" id="PS51012"/>
    </source>
</evidence>
<dbReference type="RefSeq" id="WP_138188670.1">
    <property type="nucleotide sequence ID" value="NZ_LS992241.1"/>
</dbReference>